<evidence type="ECO:0000259" key="8">
    <source>
        <dbReference type="PROSITE" id="PS52029"/>
    </source>
</evidence>
<dbReference type="AlphaFoldDB" id="A0A1S6HK71"/>
<organism evidence="9 10">
    <name type="scientific">Shewanella psychrophila</name>
    <dbReference type="NCBI Taxonomy" id="225848"/>
    <lineage>
        <taxon>Bacteria</taxon>
        <taxon>Pseudomonadati</taxon>
        <taxon>Pseudomonadota</taxon>
        <taxon>Gammaproteobacteria</taxon>
        <taxon>Alteromonadales</taxon>
        <taxon>Shewanellaceae</taxon>
        <taxon>Shewanella</taxon>
    </lineage>
</organism>
<dbReference type="InterPro" id="IPR036366">
    <property type="entry name" value="PGBDSf"/>
</dbReference>
<keyword evidence="3" id="KW-0808">Transferase</keyword>
<dbReference type="PROSITE" id="PS52029">
    <property type="entry name" value="LD_TPASE"/>
    <property type="match status" value="1"/>
</dbReference>
<dbReference type="Pfam" id="PF01471">
    <property type="entry name" value="PG_binding_1"/>
    <property type="match status" value="1"/>
</dbReference>
<comment type="pathway">
    <text evidence="1 7">Cell wall biogenesis; peptidoglycan biosynthesis.</text>
</comment>
<feature type="domain" description="L,D-TPase catalytic" evidence="8">
    <location>
        <begin position="267"/>
        <end position="440"/>
    </location>
</feature>
<keyword evidence="5 7" id="KW-0573">Peptidoglycan synthesis</keyword>
<dbReference type="Proteomes" id="UP000189545">
    <property type="component" value="Chromosome"/>
</dbReference>
<dbReference type="InterPro" id="IPR005490">
    <property type="entry name" value="LD_TPept_cat_dom"/>
</dbReference>
<proteinExistence type="inferred from homology"/>
<gene>
    <name evidence="9" type="ORF">Sps_00738</name>
</gene>
<dbReference type="STRING" id="225848.Sps_00738"/>
<evidence type="ECO:0000256" key="7">
    <source>
        <dbReference type="PROSITE-ProRule" id="PRU01373"/>
    </source>
</evidence>
<dbReference type="KEGG" id="spsw:Sps_00738"/>
<dbReference type="InterPro" id="IPR038063">
    <property type="entry name" value="Transpep_catalytic_dom"/>
</dbReference>
<feature type="active site" description="Proton donor/acceptor" evidence="7">
    <location>
        <position position="400"/>
    </location>
</feature>
<dbReference type="Pfam" id="PF03734">
    <property type="entry name" value="YkuD"/>
    <property type="match status" value="1"/>
</dbReference>
<name>A0A1S6HK71_9GAMM</name>
<dbReference type="InterPro" id="IPR036365">
    <property type="entry name" value="PGBD-like_sf"/>
</dbReference>
<dbReference type="EMBL" id="CP014782">
    <property type="protein sequence ID" value="AQS35931.1"/>
    <property type="molecule type" value="Genomic_DNA"/>
</dbReference>
<comment type="similarity">
    <text evidence="2">Belongs to the YkuD family.</text>
</comment>
<keyword evidence="4 7" id="KW-0133">Cell shape</keyword>
<accession>A0A1S6HK71</accession>
<dbReference type="SUPFAM" id="SSF47090">
    <property type="entry name" value="PGBD-like"/>
    <property type="match status" value="1"/>
</dbReference>
<dbReference type="GO" id="GO:0009252">
    <property type="term" value="P:peptidoglycan biosynthetic process"/>
    <property type="evidence" value="ECO:0007669"/>
    <property type="project" value="UniProtKB-UniPathway"/>
</dbReference>
<dbReference type="InterPro" id="IPR002477">
    <property type="entry name" value="Peptidoglycan-bd-like"/>
</dbReference>
<evidence type="ECO:0000256" key="6">
    <source>
        <dbReference type="ARBA" id="ARBA00023316"/>
    </source>
</evidence>
<evidence type="ECO:0000256" key="2">
    <source>
        <dbReference type="ARBA" id="ARBA00005992"/>
    </source>
</evidence>
<dbReference type="PANTHER" id="PTHR41533:SF2">
    <property type="entry name" value="BLR7131 PROTEIN"/>
    <property type="match status" value="1"/>
</dbReference>
<dbReference type="PANTHER" id="PTHR41533">
    <property type="entry name" value="L,D-TRANSPEPTIDASE HI_1667-RELATED"/>
    <property type="match status" value="1"/>
</dbReference>
<dbReference type="GO" id="GO:0016740">
    <property type="term" value="F:transferase activity"/>
    <property type="evidence" value="ECO:0007669"/>
    <property type="project" value="UniProtKB-KW"/>
</dbReference>
<protein>
    <submittedName>
        <fullName evidence="9">Putative peptidoglycan binding protein,Ykud domain-containing protein</fullName>
    </submittedName>
</protein>
<dbReference type="InterPro" id="IPR052905">
    <property type="entry name" value="LD-transpeptidase_YkuD-like"/>
</dbReference>
<evidence type="ECO:0000256" key="5">
    <source>
        <dbReference type="ARBA" id="ARBA00022984"/>
    </source>
</evidence>
<dbReference type="UniPathway" id="UPA00219"/>
<dbReference type="GO" id="GO:0008360">
    <property type="term" value="P:regulation of cell shape"/>
    <property type="evidence" value="ECO:0007669"/>
    <property type="project" value="UniProtKB-UniRule"/>
</dbReference>
<dbReference type="CDD" id="cd16913">
    <property type="entry name" value="YkuD_like"/>
    <property type="match status" value="1"/>
</dbReference>
<evidence type="ECO:0000256" key="4">
    <source>
        <dbReference type="ARBA" id="ARBA00022960"/>
    </source>
</evidence>
<dbReference type="SUPFAM" id="SSF141523">
    <property type="entry name" value="L,D-transpeptidase catalytic domain-like"/>
    <property type="match status" value="1"/>
</dbReference>
<evidence type="ECO:0000256" key="1">
    <source>
        <dbReference type="ARBA" id="ARBA00004752"/>
    </source>
</evidence>
<feature type="active site" description="Nucleophile" evidence="7">
    <location>
        <position position="419"/>
    </location>
</feature>
<dbReference type="Gene3D" id="1.10.101.10">
    <property type="entry name" value="PGBD-like superfamily/PGBD"/>
    <property type="match status" value="1"/>
</dbReference>
<keyword evidence="6 7" id="KW-0961">Cell wall biogenesis/degradation</keyword>
<evidence type="ECO:0000313" key="9">
    <source>
        <dbReference type="EMBL" id="AQS35931.1"/>
    </source>
</evidence>
<sequence>MKNKIFLISLLFCLFIIPIPSFSDGNSLASNLLDTQEVELIYELNGQELIWFDSYGLSLDGLSLAQLLEDLGIGLEKFLVVEQVDRTKMSKIERDRAYTRACLYLLDRVSRLSLNTNVNLENKFTQAVINHRLSNFIEQVLPLYDEVSKLRGMIRKYKKLTHKPWPNIEQSEFRLGQSSDKISTLRGMLIELGDLSVKPELKQRTSIYDPDIVLGIKSFQVRHGLEVNGQLDTQTAESLSIKPETRIVQMQLNLWRWFNLPKALPERFVWINIPGYQLQLLDQGDKVLDMKVIVGKPQTPTPIITSSLTRLTINPSWTPPWSIVSKELLPLDENQPGYLNRQKFELRKYGANTSLDLVDISSSSILYLLSEYQLVQAPGPKNALGKYRFSIPNNHSIYLHDTPSKFLFSKRIRAMSHGCIRLSDPKGLSDYLMRSDVRAADVARAAKGTLTHYYSIISPTPVYITYHTIWVDELGKLQLRPDIYGLDRISAYDE</sequence>
<dbReference type="RefSeq" id="WP_169915670.1">
    <property type="nucleotide sequence ID" value="NZ_CP014782.1"/>
</dbReference>
<keyword evidence="10" id="KW-1185">Reference proteome</keyword>
<evidence type="ECO:0000313" key="10">
    <source>
        <dbReference type="Proteomes" id="UP000189545"/>
    </source>
</evidence>
<dbReference type="GO" id="GO:0004180">
    <property type="term" value="F:carboxypeptidase activity"/>
    <property type="evidence" value="ECO:0007669"/>
    <property type="project" value="UniProtKB-ARBA"/>
</dbReference>
<evidence type="ECO:0000256" key="3">
    <source>
        <dbReference type="ARBA" id="ARBA00022679"/>
    </source>
</evidence>
<dbReference type="GO" id="GO:0071555">
    <property type="term" value="P:cell wall organization"/>
    <property type="evidence" value="ECO:0007669"/>
    <property type="project" value="UniProtKB-UniRule"/>
</dbReference>
<reference evidence="9 10" key="1">
    <citation type="submission" date="2016-03" db="EMBL/GenBank/DDBJ databases">
        <title>Complete genome sequence of Shewanella psychrophila WP2, a deep sea bacterium isolated from west Pacific sediment.</title>
        <authorList>
            <person name="Xu G."/>
            <person name="Jian H."/>
        </authorList>
    </citation>
    <scope>NUCLEOTIDE SEQUENCE [LARGE SCALE GENOMIC DNA]</scope>
    <source>
        <strain evidence="9 10">WP2</strain>
    </source>
</reference>
<dbReference type="Gene3D" id="2.40.440.10">
    <property type="entry name" value="L,D-transpeptidase catalytic domain-like"/>
    <property type="match status" value="1"/>
</dbReference>